<evidence type="ECO:0000313" key="4">
    <source>
        <dbReference type="Proteomes" id="UP000325313"/>
    </source>
</evidence>
<dbReference type="AlphaFoldDB" id="A0A5B0QVD8"/>
<evidence type="ECO:0000313" key="2">
    <source>
        <dbReference type="EMBL" id="KAA1116843.1"/>
    </source>
</evidence>
<reference evidence="3 4" key="1">
    <citation type="submission" date="2019-05" db="EMBL/GenBank/DDBJ databases">
        <title>Emergence of the Ug99 lineage of the wheat stem rust pathogen through somatic hybridization.</title>
        <authorList>
            <person name="Li F."/>
            <person name="Upadhyaya N.M."/>
            <person name="Sperschneider J."/>
            <person name="Matny O."/>
            <person name="Nguyen-Phuc H."/>
            <person name="Mago R."/>
            <person name="Raley C."/>
            <person name="Miller M.E."/>
            <person name="Silverstein K.A.T."/>
            <person name="Henningsen E."/>
            <person name="Hirsch C.D."/>
            <person name="Visser B."/>
            <person name="Pretorius Z.A."/>
            <person name="Steffenson B.J."/>
            <person name="Schwessinger B."/>
            <person name="Dodds P.N."/>
            <person name="Figueroa M."/>
        </authorList>
    </citation>
    <scope>NUCLEOTIDE SEQUENCE [LARGE SCALE GENOMIC DNA]</scope>
    <source>
        <strain evidence="1">21-0</strain>
        <strain evidence="2 4">Ug99</strain>
    </source>
</reference>
<proteinExistence type="predicted"/>
<dbReference type="EMBL" id="VDEP01000270">
    <property type="protein sequence ID" value="KAA1116843.1"/>
    <property type="molecule type" value="Genomic_DNA"/>
</dbReference>
<dbReference type="EMBL" id="VSWC01000066">
    <property type="protein sequence ID" value="KAA1098192.1"/>
    <property type="molecule type" value="Genomic_DNA"/>
</dbReference>
<dbReference type="Proteomes" id="UP000325313">
    <property type="component" value="Unassembled WGS sequence"/>
</dbReference>
<name>A0A5B0QVD8_PUCGR</name>
<sequence>MIRFQLPAFDTCTNSSLDLRGKLPADAGDDVSVLVASQLGHRPGFPAHAHQHVGHIKAGDGREHGLVGLPAGDIVNDGRACNTAASTVAARKVSMLMRQSRRWRSRSCLITGTVRPISVSATDTSVAAGRVGIPPMSKNVRSRRNVLQRVPYRILYR</sequence>
<accession>A0A5B0QVD8</accession>
<comment type="caution">
    <text evidence="2">The sequence shown here is derived from an EMBL/GenBank/DDBJ whole genome shotgun (WGS) entry which is preliminary data.</text>
</comment>
<organism evidence="2 4">
    <name type="scientific">Puccinia graminis f. sp. tritici</name>
    <dbReference type="NCBI Taxonomy" id="56615"/>
    <lineage>
        <taxon>Eukaryota</taxon>
        <taxon>Fungi</taxon>
        <taxon>Dikarya</taxon>
        <taxon>Basidiomycota</taxon>
        <taxon>Pucciniomycotina</taxon>
        <taxon>Pucciniomycetes</taxon>
        <taxon>Pucciniales</taxon>
        <taxon>Pucciniaceae</taxon>
        <taxon>Puccinia</taxon>
    </lineage>
</organism>
<protein>
    <submittedName>
        <fullName evidence="2">Uncharacterized protein</fullName>
    </submittedName>
</protein>
<dbReference type="Proteomes" id="UP000324748">
    <property type="component" value="Unassembled WGS sequence"/>
</dbReference>
<keyword evidence="3" id="KW-1185">Reference proteome</keyword>
<evidence type="ECO:0000313" key="3">
    <source>
        <dbReference type="Proteomes" id="UP000324748"/>
    </source>
</evidence>
<gene>
    <name evidence="1" type="ORF">PGT21_030162</name>
    <name evidence="2" type="ORF">PGTUg99_026086</name>
</gene>
<evidence type="ECO:0000313" key="1">
    <source>
        <dbReference type="EMBL" id="KAA1098192.1"/>
    </source>
</evidence>